<dbReference type="Pfam" id="PF01796">
    <property type="entry name" value="OB_ChsH2_C"/>
    <property type="match status" value="1"/>
</dbReference>
<proteinExistence type="predicted"/>
<dbReference type="Gene3D" id="6.10.30.10">
    <property type="match status" value="1"/>
</dbReference>
<name>A0ABT1ZGI2_9MICO</name>
<organism evidence="3 4">
    <name type="scientific">Protaetiibacter mangrovi</name>
    <dbReference type="NCBI Taxonomy" id="2970926"/>
    <lineage>
        <taxon>Bacteria</taxon>
        <taxon>Bacillati</taxon>
        <taxon>Actinomycetota</taxon>
        <taxon>Actinomycetes</taxon>
        <taxon>Micrococcales</taxon>
        <taxon>Microbacteriaceae</taxon>
        <taxon>Protaetiibacter</taxon>
    </lineage>
</organism>
<feature type="domain" description="ChsH2 C-terminal OB-fold" evidence="1">
    <location>
        <begin position="54"/>
        <end position="119"/>
    </location>
</feature>
<reference evidence="3 4" key="1">
    <citation type="submission" date="2022-08" db="EMBL/GenBank/DDBJ databases">
        <authorList>
            <person name="Li F."/>
        </authorList>
    </citation>
    <scope>NUCLEOTIDE SEQUENCE [LARGE SCALE GENOMIC DNA]</scope>
    <source>
        <strain evidence="3 4">10F1B-8-1</strain>
    </source>
</reference>
<evidence type="ECO:0000313" key="4">
    <source>
        <dbReference type="Proteomes" id="UP001205337"/>
    </source>
</evidence>
<dbReference type="PANTHER" id="PTHR34075">
    <property type="entry name" value="BLR3430 PROTEIN"/>
    <property type="match status" value="1"/>
</dbReference>
<dbReference type="Proteomes" id="UP001205337">
    <property type="component" value="Unassembled WGS sequence"/>
</dbReference>
<accession>A0ABT1ZGI2</accession>
<dbReference type="InterPro" id="IPR052513">
    <property type="entry name" value="Thioester_dehydratase-like"/>
</dbReference>
<keyword evidence="4" id="KW-1185">Reference proteome</keyword>
<dbReference type="InterPro" id="IPR012340">
    <property type="entry name" value="NA-bd_OB-fold"/>
</dbReference>
<dbReference type="EMBL" id="JANTHX010000007">
    <property type="protein sequence ID" value="MCS0499815.1"/>
    <property type="molecule type" value="Genomic_DNA"/>
</dbReference>
<protein>
    <submittedName>
        <fullName evidence="3">OB-fold domain-containing protein</fullName>
    </submittedName>
</protein>
<evidence type="ECO:0000259" key="1">
    <source>
        <dbReference type="Pfam" id="PF01796"/>
    </source>
</evidence>
<dbReference type="InterPro" id="IPR002878">
    <property type="entry name" value="ChsH2_C"/>
</dbReference>
<feature type="domain" description="ChsH2 rubredoxin-like zinc ribbon" evidence="2">
    <location>
        <begin position="17"/>
        <end position="53"/>
    </location>
</feature>
<evidence type="ECO:0000259" key="2">
    <source>
        <dbReference type="Pfam" id="PF12172"/>
    </source>
</evidence>
<dbReference type="SUPFAM" id="SSF50249">
    <property type="entry name" value="Nucleic acid-binding proteins"/>
    <property type="match status" value="1"/>
</dbReference>
<comment type="caution">
    <text evidence="3">The sequence shown here is derived from an EMBL/GenBank/DDBJ whole genome shotgun (WGS) entry which is preliminary data.</text>
</comment>
<gene>
    <name evidence="3" type="ORF">NUH29_09670</name>
</gene>
<sequence>MTDLIRPVVTDNNRGFWEGAAAGELRVQRCLACDHLRYPLAPWCPVCLDERWEWQALSGRGTVLSKLVFHQSYHPAWKDRLPYNVVLVQLEEGPRMISNVLPLTGEDFAVGDAVEVAFDPEGEVTIPRFRVAG</sequence>
<evidence type="ECO:0000313" key="3">
    <source>
        <dbReference type="EMBL" id="MCS0499815.1"/>
    </source>
</evidence>
<dbReference type="InterPro" id="IPR022002">
    <property type="entry name" value="ChsH2_Znr"/>
</dbReference>
<dbReference type="RefSeq" id="WP_258798894.1">
    <property type="nucleotide sequence ID" value="NZ_JANTHX010000007.1"/>
</dbReference>
<dbReference type="Pfam" id="PF12172">
    <property type="entry name" value="zf-ChsH2"/>
    <property type="match status" value="1"/>
</dbReference>
<dbReference type="PANTHER" id="PTHR34075:SF5">
    <property type="entry name" value="BLR3430 PROTEIN"/>
    <property type="match status" value="1"/>
</dbReference>